<dbReference type="GO" id="GO:0006163">
    <property type="term" value="P:purine nucleotide metabolic process"/>
    <property type="evidence" value="ECO:0007669"/>
    <property type="project" value="UniProtKB-ARBA"/>
</dbReference>
<dbReference type="PANTHER" id="PTHR11749">
    <property type="entry name" value="RIBULOSE-5-PHOSPHATE-3-EPIMERASE"/>
    <property type="match status" value="1"/>
</dbReference>
<evidence type="ECO:0000256" key="4">
    <source>
        <dbReference type="ARBA" id="ARBA00011738"/>
    </source>
</evidence>
<dbReference type="GO" id="GO:0046872">
    <property type="term" value="F:metal ion binding"/>
    <property type="evidence" value="ECO:0007669"/>
    <property type="project" value="UniProtKB-KW"/>
</dbReference>
<dbReference type="HOGENOM" id="CLU_054856_2_1_9"/>
<proteinExistence type="predicted"/>
<dbReference type="OrthoDB" id="1677561at2"/>
<dbReference type="FunFam" id="3.20.20.70:FF:000191">
    <property type="entry name" value="ribulose-phosphate 3-epimerase isoform X2"/>
    <property type="match status" value="1"/>
</dbReference>
<evidence type="ECO:0000256" key="7">
    <source>
        <dbReference type="ARBA" id="ARBA00023004"/>
    </source>
</evidence>
<dbReference type="GO" id="GO:0005975">
    <property type="term" value="P:carbohydrate metabolic process"/>
    <property type="evidence" value="ECO:0007669"/>
    <property type="project" value="InterPro"/>
</dbReference>
<comment type="cofactor">
    <cofactor evidence="3">
        <name>Fe(2+)</name>
        <dbReference type="ChEBI" id="CHEBI:29033"/>
    </cofactor>
</comment>
<evidence type="ECO:0000313" key="14">
    <source>
        <dbReference type="Proteomes" id="UP000014160"/>
    </source>
</evidence>
<dbReference type="EMBL" id="ASWH01000002">
    <property type="protein sequence ID" value="EOW79060.1"/>
    <property type="molecule type" value="Genomic_DNA"/>
</dbReference>
<name>R2XWZ6_9ENTE</name>
<dbReference type="AlphaFoldDB" id="R2XWZ6"/>
<comment type="cofactor">
    <cofactor evidence="2">
        <name>Zn(2+)</name>
        <dbReference type="ChEBI" id="CHEBI:29105"/>
    </cofactor>
</comment>
<dbReference type="Gene3D" id="3.20.20.70">
    <property type="entry name" value="Aldolase class I"/>
    <property type="match status" value="1"/>
</dbReference>
<dbReference type="GO" id="GO:0006091">
    <property type="term" value="P:generation of precursor metabolites and energy"/>
    <property type="evidence" value="ECO:0007669"/>
    <property type="project" value="UniProtKB-ARBA"/>
</dbReference>
<dbReference type="GO" id="GO:0016857">
    <property type="term" value="F:racemase and epimerase activity, acting on carbohydrates and derivatives"/>
    <property type="evidence" value="ECO:0007669"/>
    <property type="project" value="InterPro"/>
</dbReference>
<dbReference type="EMBL" id="AJDQ01000002">
    <property type="protein sequence ID" value="EOI59063.1"/>
    <property type="molecule type" value="Genomic_DNA"/>
</dbReference>
<dbReference type="CDD" id="cd00429">
    <property type="entry name" value="RPE"/>
    <property type="match status" value="1"/>
</dbReference>
<evidence type="ECO:0000256" key="9">
    <source>
        <dbReference type="ARBA" id="ARBA00023235"/>
    </source>
</evidence>
<organism evidence="11 13">
    <name type="scientific">Enterococcus gilvus ATCC BAA-350</name>
    <dbReference type="NCBI Taxonomy" id="1158614"/>
    <lineage>
        <taxon>Bacteria</taxon>
        <taxon>Bacillati</taxon>
        <taxon>Bacillota</taxon>
        <taxon>Bacilli</taxon>
        <taxon>Lactobacillales</taxon>
        <taxon>Enterococcaceae</taxon>
        <taxon>Enterococcus</taxon>
    </lineage>
</organism>
<dbReference type="Proteomes" id="UP000013750">
    <property type="component" value="Unassembled WGS sequence"/>
</dbReference>
<dbReference type="Pfam" id="PF00834">
    <property type="entry name" value="Ribul_P_3_epim"/>
    <property type="match status" value="1"/>
</dbReference>
<reference evidence="11 13" key="1">
    <citation type="submission" date="2013-02" db="EMBL/GenBank/DDBJ databases">
        <title>The Genome Sequence of Enterococcus gilvus ATCC BAA-350.</title>
        <authorList>
            <consortium name="The Broad Institute Genome Sequencing Platform"/>
            <consortium name="The Broad Institute Genome Sequencing Center for Infectious Disease"/>
            <person name="Earl A.M."/>
            <person name="Gilmore M.S."/>
            <person name="Lebreton F."/>
            <person name="Walker B."/>
            <person name="Young S.K."/>
            <person name="Zeng Q."/>
            <person name="Gargeya S."/>
            <person name="Fitzgerald M."/>
            <person name="Haas B."/>
            <person name="Abouelleil A."/>
            <person name="Alvarado L."/>
            <person name="Arachchi H.M."/>
            <person name="Berlin A.M."/>
            <person name="Chapman S.B."/>
            <person name="Dewar J."/>
            <person name="Goldberg J."/>
            <person name="Griggs A."/>
            <person name="Gujja S."/>
            <person name="Hansen M."/>
            <person name="Howarth C."/>
            <person name="Imamovic A."/>
            <person name="Larimer J."/>
            <person name="McCowan C."/>
            <person name="Murphy C."/>
            <person name="Neiman D."/>
            <person name="Pearson M."/>
            <person name="Priest M."/>
            <person name="Roberts A."/>
            <person name="Saif S."/>
            <person name="Shea T."/>
            <person name="Sisk P."/>
            <person name="Sykes S."/>
            <person name="Wortman J."/>
            <person name="Nusbaum C."/>
            <person name="Birren B."/>
        </authorList>
    </citation>
    <scope>NUCLEOTIDE SEQUENCE [LARGE SCALE GENOMIC DNA]</scope>
    <source>
        <strain evidence="11 13">ATCC BAA-350</strain>
    </source>
</reference>
<protein>
    <submittedName>
        <fullName evidence="11">Ribulose-phosphate 3-epimerase</fullName>
    </submittedName>
</protein>
<reference evidence="12 14" key="2">
    <citation type="submission" date="2013-03" db="EMBL/GenBank/DDBJ databases">
        <title>The Genome Sequence of Enterococcus gilvus ATCC BAA-350 (PacBio/Illumina hybrid assembly).</title>
        <authorList>
            <consortium name="The Broad Institute Genomics Platform"/>
            <consortium name="The Broad Institute Genome Sequencing Center for Infectious Disease"/>
            <person name="Earl A."/>
            <person name="Russ C."/>
            <person name="Gilmore M."/>
            <person name="Surin D."/>
            <person name="Walker B."/>
            <person name="Young S."/>
            <person name="Zeng Q."/>
            <person name="Gargeya S."/>
            <person name="Fitzgerald M."/>
            <person name="Haas B."/>
            <person name="Abouelleil A."/>
            <person name="Allen A.W."/>
            <person name="Alvarado L."/>
            <person name="Arachchi H.M."/>
            <person name="Berlin A.M."/>
            <person name="Chapman S.B."/>
            <person name="Gainer-Dewar J."/>
            <person name="Goldberg J."/>
            <person name="Griggs A."/>
            <person name="Gujja S."/>
            <person name="Hansen M."/>
            <person name="Howarth C."/>
            <person name="Imamovic A."/>
            <person name="Ireland A."/>
            <person name="Larimer J."/>
            <person name="McCowan C."/>
            <person name="Murphy C."/>
            <person name="Pearson M."/>
            <person name="Poon T.W."/>
            <person name="Priest M."/>
            <person name="Roberts A."/>
            <person name="Saif S."/>
            <person name="Shea T."/>
            <person name="Sisk P."/>
            <person name="Sykes S."/>
            <person name="Wortman J."/>
            <person name="Nusbaum C."/>
            <person name="Birren B."/>
        </authorList>
    </citation>
    <scope>NUCLEOTIDE SEQUENCE [LARGE SCALE GENOMIC DNA]</scope>
    <source>
        <strain evidence="12 14">ATCC BAA-350</strain>
    </source>
</reference>
<evidence type="ECO:0000313" key="11">
    <source>
        <dbReference type="EMBL" id="EOI59063.1"/>
    </source>
</evidence>
<dbReference type="NCBIfam" id="NF004076">
    <property type="entry name" value="PRK05581.1-4"/>
    <property type="match status" value="1"/>
</dbReference>
<dbReference type="InterPro" id="IPR011060">
    <property type="entry name" value="RibuloseP-bd_barrel"/>
</dbReference>
<sequence length="235" mass="26190">MNRKVQLSPSIMCGDLVNLEKSMQELAETGINTLHIDVIDGNFSPSMPLGIDTIKRMRTVSDMRFDIHIMSNNNEYFIQEMLKIGVESITFHYETSLHVDRYIQMIKQAGTKVGVALNPATSLSVLDYVLSEIDLVCLMLINPGFATNKNEKQIPYAEKKITDLHKRIQAIHPEVELQVDGRVSLDSIAKLVGAGADNLVLGSTSLFMKENTLIENKTKVEQAVLEGLGEVHHVL</sequence>
<accession>R2XWZ6</accession>
<comment type="subunit">
    <text evidence="4">Homodimer.</text>
</comment>
<dbReference type="GO" id="GO:1901135">
    <property type="term" value="P:carbohydrate derivative metabolic process"/>
    <property type="evidence" value="ECO:0007669"/>
    <property type="project" value="UniProtKB-ARBA"/>
</dbReference>
<evidence type="ECO:0000313" key="13">
    <source>
        <dbReference type="Proteomes" id="UP000013750"/>
    </source>
</evidence>
<dbReference type="InterPro" id="IPR000056">
    <property type="entry name" value="Ribul_P_3_epim-like"/>
</dbReference>
<gene>
    <name evidence="12" type="ORF">I592_03198</name>
    <name evidence="11" type="ORF">UKC_00249</name>
</gene>
<evidence type="ECO:0000256" key="5">
    <source>
        <dbReference type="ARBA" id="ARBA00022723"/>
    </source>
</evidence>
<dbReference type="GO" id="GO:0046496">
    <property type="term" value="P:nicotinamide nucleotide metabolic process"/>
    <property type="evidence" value="ECO:0007669"/>
    <property type="project" value="UniProtKB-ARBA"/>
</dbReference>
<dbReference type="PATRIC" id="fig|1158614.3.peg.240"/>
<evidence type="ECO:0000313" key="12">
    <source>
        <dbReference type="EMBL" id="EOW79060.1"/>
    </source>
</evidence>
<evidence type="ECO:0000256" key="1">
    <source>
        <dbReference type="ARBA" id="ARBA00001936"/>
    </source>
</evidence>
<evidence type="ECO:0000256" key="3">
    <source>
        <dbReference type="ARBA" id="ARBA00001954"/>
    </source>
</evidence>
<evidence type="ECO:0000256" key="10">
    <source>
        <dbReference type="ARBA" id="ARBA00023277"/>
    </source>
</evidence>
<dbReference type="Proteomes" id="UP000014160">
    <property type="component" value="Unassembled WGS sequence"/>
</dbReference>
<keyword evidence="8" id="KW-0464">Manganese</keyword>
<comment type="cofactor">
    <cofactor evidence="1">
        <name>Mn(2+)</name>
        <dbReference type="ChEBI" id="CHEBI:29035"/>
    </cofactor>
</comment>
<keyword evidence="6" id="KW-0862">Zinc</keyword>
<keyword evidence="14" id="KW-1185">Reference proteome</keyword>
<evidence type="ECO:0000256" key="6">
    <source>
        <dbReference type="ARBA" id="ARBA00022833"/>
    </source>
</evidence>
<keyword evidence="5" id="KW-0479">Metal-binding</keyword>
<keyword evidence="10" id="KW-0119">Carbohydrate metabolism</keyword>
<evidence type="ECO:0000256" key="8">
    <source>
        <dbReference type="ARBA" id="ARBA00023211"/>
    </source>
</evidence>
<dbReference type="RefSeq" id="WP_010778700.1">
    <property type="nucleotide sequence ID" value="NZ_ASWH01000002.1"/>
</dbReference>
<dbReference type="SUPFAM" id="SSF51366">
    <property type="entry name" value="Ribulose-phoshate binding barrel"/>
    <property type="match status" value="1"/>
</dbReference>
<keyword evidence="9" id="KW-0413">Isomerase</keyword>
<dbReference type="InterPro" id="IPR013785">
    <property type="entry name" value="Aldolase_TIM"/>
</dbReference>
<evidence type="ECO:0000256" key="2">
    <source>
        <dbReference type="ARBA" id="ARBA00001947"/>
    </source>
</evidence>
<comment type="caution">
    <text evidence="11">The sequence shown here is derived from an EMBL/GenBank/DDBJ whole genome shotgun (WGS) entry which is preliminary data.</text>
</comment>
<keyword evidence="7" id="KW-0408">Iron</keyword>
<dbReference type="eggNOG" id="COG0036">
    <property type="taxonomic scope" value="Bacteria"/>
</dbReference>